<gene>
    <name evidence="1" type="ORF">METZ01_LOCUS436728</name>
</gene>
<accession>A0A382YKY4</accession>
<evidence type="ECO:0000313" key="1">
    <source>
        <dbReference type="EMBL" id="SVD83874.1"/>
    </source>
</evidence>
<sequence length="94" mass="10574">QGEMHFTIGMPGHLLDSGTIKLTDDWARIVYEPFTLRKIFPNIDIGGRVRNASGLADTIWINVLLTTNSGEFHARQFTLQGPDLLIPLLEGERR</sequence>
<dbReference type="AlphaFoldDB" id="A0A382YKY4"/>
<proteinExistence type="predicted"/>
<reference evidence="1" key="1">
    <citation type="submission" date="2018-05" db="EMBL/GenBank/DDBJ databases">
        <authorList>
            <person name="Lanie J.A."/>
            <person name="Ng W.-L."/>
            <person name="Kazmierczak K.M."/>
            <person name="Andrzejewski T.M."/>
            <person name="Davidsen T.M."/>
            <person name="Wayne K.J."/>
            <person name="Tettelin H."/>
            <person name="Glass J.I."/>
            <person name="Rusch D."/>
            <person name="Podicherti R."/>
            <person name="Tsui H.-C.T."/>
            <person name="Winkler M.E."/>
        </authorList>
    </citation>
    <scope>NUCLEOTIDE SEQUENCE</scope>
</reference>
<protein>
    <submittedName>
        <fullName evidence="1">Uncharacterized protein</fullName>
    </submittedName>
</protein>
<feature type="non-terminal residue" evidence="1">
    <location>
        <position position="1"/>
    </location>
</feature>
<organism evidence="1">
    <name type="scientific">marine metagenome</name>
    <dbReference type="NCBI Taxonomy" id="408172"/>
    <lineage>
        <taxon>unclassified sequences</taxon>
        <taxon>metagenomes</taxon>
        <taxon>ecological metagenomes</taxon>
    </lineage>
</organism>
<name>A0A382YKY4_9ZZZZ</name>
<dbReference type="EMBL" id="UINC01176650">
    <property type="protein sequence ID" value="SVD83874.1"/>
    <property type="molecule type" value="Genomic_DNA"/>
</dbReference>